<feature type="transmembrane region" description="Helical" evidence="12">
    <location>
        <begin position="77"/>
        <end position="97"/>
    </location>
</feature>
<dbReference type="InterPro" id="IPR035906">
    <property type="entry name" value="MetI-like_sf"/>
</dbReference>
<dbReference type="PROSITE" id="PS50928">
    <property type="entry name" value="ABC_TM1"/>
    <property type="match status" value="1"/>
</dbReference>
<sequence length="297" mass="32560">MSSPTQALFANRWLPVLLVTPLALLIVIFFYVPIFQAFYWSFFLERPFGGGSIFVGWANFARVLSDPQFWEAGKRTVIFMVIGSSLAVLVPLILAVAADRQLRLSQPARNVLVWPKGVAGASIGVIFAFIFNPFVGILSPLNQWFPGIWAPGIDGTDAFIMLIAAHVWSGIPFNFVILLAGLQSLPRTMHQAAAMDGAGAWRRIFDVQLPLIMPQVFLTLVLEFTESVTSAFALVDTMTKGGPGGSTNLLVYKIYVDGFNGYDLSGAATQTAILMVFVVLLTGAQFAFLGRRINYER</sequence>
<dbReference type="STRING" id="46914.JP75_05380"/>
<organism evidence="14 15">
    <name type="scientific">Devosia riboflavina</name>
    <dbReference type="NCBI Taxonomy" id="46914"/>
    <lineage>
        <taxon>Bacteria</taxon>
        <taxon>Pseudomonadati</taxon>
        <taxon>Pseudomonadota</taxon>
        <taxon>Alphaproteobacteria</taxon>
        <taxon>Hyphomicrobiales</taxon>
        <taxon>Devosiaceae</taxon>
        <taxon>Devosia</taxon>
    </lineage>
</organism>
<evidence type="ECO:0000256" key="9">
    <source>
        <dbReference type="ARBA" id="ARBA00023136"/>
    </source>
</evidence>
<dbReference type="InterPro" id="IPR000515">
    <property type="entry name" value="MetI-like"/>
</dbReference>
<evidence type="ECO:0000256" key="4">
    <source>
        <dbReference type="ARBA" id="ARBA00022448"/>
    </source>
</evidence>
<accession>A0A087M672</accession>
<dbReference type="RefSeq" id="WP_035080094.1">
    <property type="nucleotide sequence ID" value="NZ_JQGC01000003.1"/>
</dbReference>
<reference evidence="14 15" key="1">
    <citation type="submission" date="2014-08" db="EMBL/GenBank/DDBJ databases">
        <authorList>
            <person name="Hassan Y.I."/>
            <person name="Lepp D."/>
            <person name="Zhou T."/>
        </authorList>
    </citation>
    <scope>NUCLEOTIDE SEQUENCE [LARGE SCALE GENOMIC DNA]</scope>
    <source>
        <strain evidence="14 15">IFO13584</strain>
    </source>
</reference>
<comment type="subcellular location">
    <subcellularLocation>
        <location evidence="1">Cell inner membrane</location>
        <topology evidence="1">Multi-pass membrane protein</topology>
    </subcellularLocation>
    <subcellularLocation>
        <location evidence="12">Cell membrane</location>
        <topology evidence="12">Multi-pass membrane protein</topology>
    </subcellularLocation>
</comment>
<comment type="function">
    <text evidence="10">Part of the ABC transporter complex UgpBAEC involved in sn-glycerol-3-phosphate (G3P) import. Probably responsible for the translocation of the substrate across the membrane.</text>
</comment>
<dbReference type="InterPro" id="IPR050809">
    <property type="entry name" value="UgpAE/MalFG_permease"/>
</dbReference>
<evidence type="ECO:0000256" key="6">
    <source>
        <dbReference type="ARBA" id="ARBA00022519"/>
    </source>
</evidence>
<evidence type="ECO:0000313" key="15">
    <source>
        <dbReference type="Proteomes" id="UP000028981"/>
    </source>
</evidence>
<dbReference type="GO" id="GO:0005886">
    <property type="term" value="C:plasma membrane"/>
    <property type="evidence" value="ECO:0007669"/>
    <property type="project" value="UniProtKB-SubCell"/>
</dbReference>
<keyword evidence="7 12" id="KW-0812">Transmembrane</keyword>
<keyword evidence="8 12" id="KW-1133">Transmembrane helix</keyword>
<evidence type="ECO:0000256" key="3">
    <source>
        <dbReference type="ARBA" id="ARBA00011557"/>
    </source>
</evidence>
<feature type="transmembrane region" description="Helical" evidence="12">
    <location>
        <begin position="158"/>
        <end position="182"/>
    </location>
</feature>
<dbReference type="CDD" id="cd06261">
    <property type="entry name" value="TM_PBP2"/>
    <property type="match status" value="1"/>
</dbReference>
<evidence type="ECO:0000259" key="13">
    <source>
        <dbReference type="PROSITE" id="PS50928"/>
    </source>
</evidence>
<evidence type="ECO:0000256" key="7">
    <source>
        <dbReference type="ARBA" id="ARBA00022692"/>
    </source>
</evidence>
<feature type="transmembrane region" description="Helical" evidence="12">
    <location>
        <begin position="267"/>
        <end position="289"/>
    </location>
</feature>
<dbReference type="PANTHER" id="PTHR43227">
    <property type="entry name" value="BLL4140 PROTEIN"/>
    <property type="match status" value="1"/>
</dbReference>
<dbReference type="EMBL" id="JQGC01000003">
    <property type="protein sequence ID" value="KFL32375.1"/>
    <property type="molecule type" value="Genomic_DNA"/>
</dbReference>
<dbReference type="GO" id="GO:0055085">
    <property type="term" value="P:transmembrane transport"/>
    <property type="evidence" value="ECO:0007669"/>
    <property type="project" value="InterPro"/>
</dbReference>
<keyword evidence="9 12" id="KW-0472">Membrane</keyword>
<keyword evidence="4 12" id="KW-0813">Transport</keyword>
<evidence type="ECO:0000256" key="10">
    <source>
        <dbReference type="ARBA" id="ARBA00037054"/>
    </source>
</evidence>
<evidence type="ECO:0000256" key="5">
    <source>
        <dbReference type="ARBA" id="ARBA00022475"/>
    </source>
</evidence>
<evidence type="ECO:0000256" key="11">
    <source>
        <dbReference type="ARBA" id="ARBA00040780"/>
    </source>
</evidence>
<dbReference type="Proteomes" id="UP000028981">
    <property type="component" value="Unassembled WGS sequence"/>
</dbReference>
<dbReference type="SUPFAM" id="SSF161098">
    <property type="entry name" value="MetI-like"/>
    <property type="match status" value="1"/>
</dbReference>
<feature type="domain" description="ABC transmembrane type-1" evidence="13">
    <location>
        <begin position="73"/>
        <end position="283"/>
    </location>
</feature>
<protein>
    <recommendedName>
        <fullName evidence="11">sn-glycerol-3-phosphate transport system permease protein UgpA</fullName>
    </recommendedName>
</protein>
<feature type="transmembrane region" description="Helical" evidence="12">
    <location>
        <begin position="203"/>
        <end position="222"/>
    </location>
</feature>
<dbReference type="Pfam" id="PF00528">
    <property type="entry name" value="BPD_transp_1"/>
    <property type="match status" value="1"/>
</dbReference>
<evidence type="ECO:0000256" key="12">
    <source>
        <dbReference type="RuleBase" id="RU363032"/>
    </source>
</evidence>
<keyword evidence="15" id="KW-1185">Reference proteome</keyword>
<keyword evidence="6" id="KW-0997">Cell inner membrane</keyword>
<evidence type="ECO:0000256" key="2">
    <source>
        <dbReference type="ARBA" id="ARBA00009306"/>
    </source>
</evidence>
<evidence type="ECO:0000313" key="14">
    <source>
        <dbReference type="EMBL" id="KFL32375.1"/>
    </source>
</evidence>
<comment type="similarity">
    <text evidence="2 12">Belongs to the binding-protein-dependent transport system permease family.</text>
</comment>
<dbReference type="Gene3D" id="1.10.3720.10">
    <property type="entry name" value="MetI-like"/>
    <property type="match status" value="1"/>
</dbReference>
<name>A0A087M672_9HYPH</name>
<feature type="transmembrane region" description="Helical" evidence="12">
    <location>
        <begin position="118"/>
        <end position="138"/>
    </location>
</feature>
<dbReference type="OrthoDB" id="9773727at2"/>
<evidence type="ECO:0000256" key="1">
    <source>
        <dbReference type="ARBA" id="ARBA00004429"/>
    </source>
</evidence>
<dbReference type="PANTHER" id="PTHR43227:SF9">
    <property type="entry name" value="SN-GLYCEROL-3-PHOSPHATE TRANSPORT SYSTEM PERMEASE PROTEIN UGPA"/>
    <property type="match status" value="1"/>
</dbReference>
<dbReference type="AlphaFoldDB" id="A0A087M672"/>
<evidence type="ECO:0000256" key="8">
    <source>
        <dbReference type="ARBA" id="ARBA00022989"/>
    </source>
</evidence>
<gene>
    <name evidence="14" type="ORF">JP75_05380</name>
</gene>
<feature type="transmembrane region" description="Helical" evidence="12">
    <location>
        <begin position="12"/>
        <end position="35"/>
    </location>
</feature>
<keyword evidence="5" id="KW-1003">Cell membrane</keyword>
<comment type="caution">
    <text evidence="14">The sequence shown here is derived from an EMBL/GenBank/DDBJ whole genome shotgun (WGS) entry which is preliminary data.</text>
</comment>
<comment type="subunit">
    <text evidence="3">The complex is composed of two ATP-binding proteins (UgpC), two transmembrane proteins (UgpA and UgpE) and a solute-binding protein (UgpB).</text>
</comment>
<proteinExistence type="inferred from homology"/>